<dbReference type="KEGG" id="cpre:Csp1_07290"/>
<evidence type="ECO:0000259" key="6">
    <source>
        <dbReference type="PROSITE" id="PS50983"/>
    </source>
</evidence>
<evidence type="ECO:0000256" key="2">
    <source>
        <dbReference type="ARBA" id="ARBA00008814"/>
    </source>
</evidence>
<dbReference type="InterPro" id="IPR051313">
    <property type="entry name" value="Bact_iron-sidero_bind"/>
</dbReference>
<accession>A0A2Z3YN45</accession>
<proteinExistence type="inferred from homology"/>
<dbReference type="EMBL" id="CP024988">
    <property type="protein sequence ID" value="AWT25538.1"/>
    <property type="molecule type" value="Genomic_DNA"/>
</dbReference>
<dbReference type="PANTHER" id="PTHR30532">
    <property type="entry name" value="IRON III DICITRATE-BINDING PERIPLASMIC PROTEIN"/>
    <property type="match status" value="1"/>
</dbReference>
<keyword evidence="3" id="KW-0813">Transport</keyword>
<dbReference type="GO" id="GO:1901678">
    <property type="term" value="P:iron coordination entity transport"/>
    <property type="evidence" value="ECO:0007669"/>
    <property type="project" value="UniProtKB-ARBA"/>
</dbReference>
<evidence type="ECO:0000256" key="3">
    <source>
        <dbReference type="ARBA" id="ARBA00022448"/>
    </source>
</evidence>
<organism evidence="7 8">
    <name type="scientific">Corynebacterium provencense</name>
    <dbReference type="NCBI Taxonomy" id="1737425"/>
    <lineage>
        <taxon>Bacteria</taxon>
        <taxon>Bacillati</taxon>
        <taxon>Actinomycetota</taxon>
        <taxon>Actinomycetes</taxon>
        <taxon>Mycobacteriales</taxon>
        <taxon>Corynebacteriaceae</taxon>
        <taxon>Corynebacterium</taxon>
    </lineage>
</organism>
<evidence type="ECO:0000256" key="4">
    <source>
        <dbReference type="ARBA" id="ARBA00022729"/>
    </source>
</evidence>
<dbReference type="OrthoDB" id="1846031at2"/>
<dbReference type="Gene3D" id="3.40.50.1980">
    <property type="entry name" value="Nitrogenase molybdenum iron protein domain"/>
    <property type="match status" value="2"/>
</dbReference>
<dbReference type="SUPFAM" id="SSF53807">
    <property type="entry name" value="Helical backbone' metal receptor"/>
    <property type="match status" value="1"/>
</dbReference>
<dbReference type="Pfam" id="PF01497">
    <property type="entry name" value="Peripla_BP_2"/>
    <property type="match status" value="1"/>
</dbReference>
<evidence type="ECO:0000313" key="7">
    <source>
        <dbReference type="EMBL" id="AWT25538.1"/>
    </source>
</evidence>
<dbReference type="RefSeq" id="WP_110482439.1">
    <property type="nucleotide sequence ID" value="NZ_CP024988.1"/>
</dbReference>
<gene>
    <name evidence="7" type="primary">yfmC_1</name>
    <name evidence="7" type="ORF">Csp1_07290</name>
</gene>
<keyword evidence="8" id="KW-1185">Reference proteome</keyword>
<dbReference type="InterPro" id="IPR002491">
    <property type="entry name" value="ABC_transptr_periplasmic_BD"/>
</dbReference>
<protein>
    <submittedName>
        <fullName evidence="7">Fe(3+)-citrate-binding protein YfmC</fullName>
    </submittedName>
</protein>
<evidence type="ECO:0000256" key="5">
    <source>
        <dbReference type="SAM" id="MobiDB-lite"/>
    </source>
</evidence>
<comment type="subcellular location">
    <subcellularLocation>
        <location evidence="1">Cell envelope</location>
    </subcellularLocation>
</comment>
<reference evidence="8" key="1">
    <citation type="submission" date="2017-11" db="EMBL/GenBank/DDBJ databases">
        <title>Otitis media/interna in a cat caused by the recently described species Corynebacterium provencense.</title>
        <authorList>
            <person name="Kittl S."/>
            <person name="Brodard I."/>
            <person name="Rychener L."/>
            <person name="Jores J."/>
            <person name="Roosje P."/>
            <person name="Gobeli Brawand S."/>
        </authorList>
    </citation>
    <scope>NUCLEOTIDE SEQUENCE [LARGE SCALE GENOMIC DNA]</scope>
    <source>
        <strain evidence="8">17KM38</strain>
    </source>
</reference>
<feature type="region of interest" description="Disordered" evidence="5">
    <location>
        <begin position="224"/>
        <end position="243"/>
    </location>
</feature>
<evidence type="ECO:0000256" key="1">
    <source>
        <dbReference type="ARBA" id="ARBA00004196"/>
    </source>
</evidence>
<dbReference type="PROSITE" id="PS50983">
    <property type="entry name" value="FE_B12_PBP"/>
    <property type="match status" value="1"/>
</dbReference>
<keyword evidence="4" id="KW-0732">Signal</keyword>
<evidence type="ECO:0000313" key="8">
    <source>
        <dbReference type="Proteomes" id="UP000247696"/>
    </source>
</evidence>
<dbReference type="AlphaFoldDB" id="A0A2Z3YN45"/>
<dbReference type="STRING" id="1737425.GCA_900049755_00565"/>
<comment type="similarity">
    <text evidence="2">Belongs to the bacterial solute-binding protein 8 family.</text>
</comment>
<feature type="domain" description="Fe/B12 periplasmic-binding" evidence="6">
    <location>
        <begin position="83"/>
        <end position="351"/>
    </location>
</feature>
<feature type="region of interest" description="Disordered" evidence="5">
    <location>
        <begin position="40"/>
        <end position="61"/>
    </location>
</feature>
<name>A0A2Z3YN45_9CORY</name>
<sequence length="354" mass="37084">MSVPSAPSAPSVSGTRHFIRTAAGVTLSLGLVAGIAACGSDSGSDSGSDTDRAETATSTGSAAGTTVKLHSAFGDADYPVAPERVVVTASALDNVLALGITPTAVVMTQQDENAPWRAGKLDGVDKIMVATYGDIDVEKIAAADPDVIIGDIYWIDSQDEYDRLSDIAPTLNGPSQDPTQATWKERLTQLGELYNRSDDAQKIIDGDADLFARAREELSGLQGKTGWIGRDQGEGKIGTSPDPTEASNSFLGDLGMTLPSTILGKEPNAASGAYVVSPEQYDEFAADFSVIYAPEGIAALEKNPTFADLPQVKNGTMIEGDYAMVLALAQPSSLLRAWALDELRPTLEKVAGEN</sequence>
<dbReference type="GO" id="GO:0030288">
    <property type="term" value="C:outer membrane-bounded periplasmic space"/>
    <property type="evidence" value="ECO:0007669"/>
    <property type="project" value="TreeGrafter"/>
</dbReference>
<dbReference type="Proteomes" id="UP000247696">
    <property type="component" value="Chromosome"/>
</dbReference>
<dbReference type="PANTHER" id="PTHR30532:SF24">
    <property type="entry name" value="FERRIC ENTEROBACTIN-BINDING PERIPLASMIC PROTEIN FEPB"/>
    <property type="match status" value="1"/>
</dbReference>